<dbReference type="InterPro" id="IPR022271">
    <property type="entry name" value="Lipocalin_ApoD"/>
</dbReference>
<dbReference type="InterPro" id="IPR000566">
    <property type="entry name" value="Lipocln_cytosolic_FA-bd_dom"/>
</dbReference>
<protein>
    <recommendedName>
        <fullName evidence="2">Outer membrane lipoprotein Blc</fullName>
    </recommendedName>
</protein>
<keyword evidence="2" id="KW-0472">Membrane</keyword>
<dbReference type="InterPro" id="IPR002446">
    <property type="entry name" value="Lipocalin_bac"/>
</dbReference>
<organism evidence="4 5">
    <name type="scientific">Caulobacter ginsengisoli</name>
    <dbReference type="NCBI Taxonomy" id="400775"/>
    <lineage>
        <taxon>Bacteria</taxon>
        <taxon>Pseudomonadati</taxon>
        <taxon>Pseudomonadota</taxon>
        <taxon>Alphaproteobacteria</taxon>
        <taxon>Caulobacterales</taxon>
        <taxon>Caulobacteraceae</taxon>
        <taxon>Caulobacter</taxon>
    </lineage>
</organism>
<dbReference type="Gene3D" id="2.40.128.20">
    <property type="match status" value="1"/>
</dbReference>
<dbReference type="EMBL" id="JAUSVS010000006">
    <property type="protein sequence ID" value="MDQ0465429.1"/>
    <property type="molecule type" value="Genomic_DNA"/>
</dbReference>
<evidence type="ECO:0000259" key="3">
    <source>
        <dbReference type="Pfam" id="PF08212"/>
    </source>
</evidence>
<feature type="chain" id="PRO_5045017393" description="Outer membrane lipoprotein Blc" evidence="2">
    <location>
        <begin position="26"/>
        <end position="179"/>
    </location>
</feature>
<feature type="domain" description="Lipocalin/cytosolic fatty-acid binding" evidence="3">
    <location>
        <begin position="39"/>
        <end position="175"/>
    </location>
</feature>
<comment type="caution">
    <text evidence="4">The sequence shown here is derived from an EMBL/GenBank/DDBJ whole genome shotgun (WGS) entry which is preliminary data.</text>
</comment>
<dbReference type="PIRSF" id="PIRSF036893">
    <property type="entry name" value="Lipocalin_ApoD"/>
    <property type="match status" value="1"/>
</dbReference>
<accession>A0ABU0ITU9</accession>
<dbReference type="PANTHER" id="PTHR10612:SF34">
    <property type="entry name" value="APOLIPOPROTEIN D"/>
    <property type="match status" value="1"/>
</dbReference>
<dbReference type="InterPro" id="IPR047202">
    <property type="entry name" value="Lipocalin_Blc-like_dom"/>
</dbReference>
<comment type="subcellular location">
    <subcellularLocation>
        <location evidence="2">Cell outer membrane</location>
    </subcellularLocation>
</comment>
<dbReference type="CDD" id="cd19438">
    <property type="entry name" value="lipocalin_Blc-like"/>
    <property type="match status" value="1"/>
</dbReference>
<keyword evidence="5" id="KW-1185">Reference proteome</keyword>
<keyword evidence="2" id="KW-0998">Cell outer membrane</keyword>
<dbReference type="RefSeq" id="WP_307350735.1">
    <property type="nucleotide sequence ID" value="NZ_JAUSVS010000006.1"/>
</dbReference>
<name>A0ABU0ITU9_9CAUL</name>
<dbReference type="PANTHER" id="PTHR10612">
    <property type="entry name" value="APOLIPOPROTEIN D"/>
    <property type="match status" value="1"/>
</dbReference>
<evidence type="ECO:0000313" key="4">
    <source>
        <dbReference type="EMBL" id="MDQ0465429.1"/>
    </source>
</evidence>
<evidence type="ECO:0000313" key="5">
    <source>
        <dbReference type="Proteomes" id="UP001228905"/>
    </source>
</evidence>
<sequence length="179" mass="19136">MKIVSALLATALLFAPAVGPSVAWAKSAPQPVKPIAASFYSGRWYEIARTPNSNQRDCQAPTSEFTANAGGRYQIVQTCHRGAPTGEAKVFKSTAALVPGAQNAKFTVTFFGLAKQEYWVLDCSGDGQWAIMATPGGNYVWLLSRRPVMSAAAKAQALARIKALGYDTGRLELPRQLGS</sequence>
<evidence type="ECO:0000256" key="2">
    <source>
        <dbReference type="PIRNR" id="PIRNR036893"/>
    </source>
</evidence>
<feature type="signal peptide" evidence="2">
    <location>
        <begin position="1"/>
        <end position="25"/>
    </location>
</feature>
<reference evidence="4 5" key="1">
    <citation type="submission" date="2023-07" db="EMBL/GenBank/DDBJ databases">
        <title>Genomic Encyclopedia of Type Strains, Phase IV (KMG-IV): sequencing the most valuable type-strain genomes for metagenomic binning, comparative biology and taxonomic classification.</title>
        <authorList>
            <person name="Goeker M."/>
        </authorList>
    </citation>
    <scope>NUCLEOTIDE SEQUENCE [LARGE SCALE GENOMIC DNA]</scope>
    <source>
        <strain evidence="4 5">DSM 18695</strain>
    </source>
</reference>
<gene>
    <name evidence="4" type="ORF">QO010_003216</name>
</gene>
<keyword evidence="2" id="KW-0446">Lipid-binding</keyword>
<dbReference type="InterPro" id="IPR012674">
    <property type="entry name" value="Calycin"/>
</dbReference>
<comment type="function">
    <text evidence="2">Involved in the storage or transport of lipids necessary for membrane maintenance under stressful conditions. Displays a binding preference for lysophospholipids.</text>
</comment>
<dbReference type="Pfam" id="PF08212">
    <property type="entry name" value="Lipocalin_2"/>
    <property type="match status" value="1"/>
</dbReference>
<keyword evidence="2" id="KW-0732">Signal</keyword>
<keyword evidence="2" id="KW-0449">Lipoprotein</keyword>
<dbReference type="PRINTS" id="PR01171">
    <property type="entry name" value="BCTLIPOCALIN"/>
</dbReference>
<proteinExistence type="inferred from homology"/>
<comment type="similarity">
    <text evidence="1 2">Belongs to the calycin superfamily. Lipocalin family.</text>
</comment>
<comment type="subunit">
    <text evidence="2">Homodimer.</text>
</comment>
<evidence type="ECO:0000256" key="1">
    <source>
        <dbReference type="ARBA" id="ARBA00006889"/>
    </source>
</evidence>
<dbReference type="SUPFAM" id="SSF50814">
    <property type="entry name" value="Lipocalins"/>
    <property type="match status" value="1"/>
</dbReference>
<dbReference type="Proteomes" id="UP001228905">
    <property type="component" value="Unassembled WGS sequence"/>
</dbReference>